<gene>
    <name evidence="2" type="ORF">SAMN03080615_00875</name>
</gene>
<accession>A0A1H9EG24</accession>
<dbReference type="RefSeq" id="WP_091354518.1">
    <property type="nucleotide sequence ID" value="NZ_AP025284.1"/>
</dbReference>
<keyword evidence="1" id="KW-0175">Coiled coil</keyword>
<protein>
    <submittedName>
        <fullName evidence="2">Mu-like prophage protein gp29</fullName>
    </submittedName>
</protein>
<dbReference type="STRING" id="355243.SAMN03080615_00875"/>
<dbReference type="OrthoDB" id="9797300at2"/>
<evidence type="ECO:0000256" key="1">
    <source>
        <dbReference type="SAM" id="Coils"/>
    </source>
</evidence>
<dbReference type="Pfam" id="PF06074">
    <property type="entry name" value="Portal_Mu"/>
    <property type="match status" value="1"/>
</dbReference>
<dbReference type="AlphaFoldDB" id="A0A1H9EG24"/>
<keyword evidence="3" id="KW-1185">Reference proteome</keyword>
<dbReference type="EMBL" id="FOGB01000002">
    <property type="protein sequence ID" value="SEQ24507.1"/>
    <property type="molecule type" value="Genomic_DNA"/>
</dbReference>
<dbReference type="Proteomes" id="UP000198749">
    <property type="component" value="Unassembled WGS sequence"/>
</dbReference>
<evidence type="ECO:0000313" key="3">
    <source>
        <dbReference type="Proteomes" id="UP000198749"/>
    </source>
</evidence>
<sequence>MAKSTLVDINGQPFDLPDLAEPQTEADAKLAQLHRHYSDHPSSGLTPAKLATIMKEAEQGDLMRQCELAEDIEEKDPHVQSELGKRRLAMQGPDWNIVPPSNASAAEKRDAEMIEEQLRSATWLDEAIFDCGDAILKSFANLEISWTFEDKTHFINDAEWRDSSWFKTHPDKRDELRLRDGSHEGEPLRPFGWISHQAKAKSGYLSRRGLVRVLAWPFLFKNYSVRDLAEFLEIYGLPLRLGKYPEGASEREKLTLLRAVMSIGHNAGGIIPKGMEIEFEKAAEGASDPFMAMIAWCEKSQSKAILGGTLTSQADGKSSTNALGNVHNEVRQEIRDADLKSLAATLTRDVVYPMYVLNGKSFSSPRRIPRLEFDLNEPEDLQQFVEPLNGLVSLGMRIPMSWVNEKTKIPQPNEGEEILQLSQSYPQTPASPAKSSKEVALAALKAQQLDTDEIDALVDNVQAKADQNTNDLLDTLRQLVDNADSLEQLTEQLMALPLDGAALTDTMSQALTVAAIAGRYELLQDAE</sequence>
<evidence type="ECO:0000313" key="2">
    <source>
        <dbReference type="EMBL" id="SEQ24507.1"/>
    </source>
</evidence>
<name>A0A1H9EG24_9GAMM</name>
<dbReference type="InterPro" id="IPR009279">
    <property type="entry name" value="Portal_Mu"/>
</dbReference>
<reference evidence="3" key="1">
    <citation type="submission" date="2016-10" db="EMBL/GenBank/DDBJ databases">
        <authorList>
            <person name="Varghese N."/>
            <person name="Submissions S."/>
        </authorList>
    </citation>
    <scope>NUCLEOTIDE SEQUENCE [LARGE SCALE GENOMIC DNA]</scope>
    <source>
        <strain evidence="3">DSM 18887</strain>
    </source>
</reference>
<feature type="coiled-coil region" evidence="1">
    <location>
        <begin position="469"/>
        <end position="496"/>
    </location>
</feature>
<organism evidence="2 3">
    <name type="scientific">Amphritea atlantica</name>
    <dbReference type="NCBI Taxonomy" id="355243"/>
    <lineage>
        <taxon>Bacteria</taxon>
        <taxon>Pseudomonadati</taxon>
        <taxon>Pseudomonadota</taxon>
        <taxon>Gammaproteobacteria</taxon>
        <taxon>Oceanospirillales</taxon>
        <taxon>Oceanospirillaceae</taxon>
        <taxon>Amphritea</taxon>
    </lineage>
</organism>
<proteinExistence type="predicted"/>